<name>A0A1T4PM79_9FIRM</name>
<dbReference type="PANTHER" id="PTHR34547">
    <property type="entry name" value="YACP-LIKE NYN DOMAIN PROTEIN"/>
    <property type="match status" value="1"/>
</dbReference>
<proteinExistence type="predicted"/>
<evidence type="ECO:0000256" key="1">
    <source>
        <dbReference type="SAM" id="Coils"/>
    </source>
</evidence>
<sequence>MKSYLIVDGYNIINSWTNLKKIANENMEEARDRLIEILADYRAYRGVEVILVFDAHFVKGNQQKEEFVHGIKVVFTKEHETADSYIERIVHNLSKYNFVQVATSDWAEQITILSGGGVRISARELEEEIKDSHKKMKRKFINQEVQNDDLSHRIEPHILEKLEKWRKRED</sequence>
<reference evidence="2 3" key="1">
    <citation type="submission" date="2017-02" db="EMBL/GenBank/DDBJ databases">
        <authorList>
            <person name="Peterson S.W."/>
        </authorList>
    </citation>
    <scope>NUCLEOTIDE SEQUENCE [LARGE SCALE GENOMIC DNA]</scope>
    <source>
        <strain evidence="2 3">DSM 15102</strain>
    </source>
</reference>
<dbReference type="AlphaFoldDB" id="A0A1T4PM79"/>
<evidence type="ECO:0000313" key="2">
    <source>
        <dbReference type="EMBL" id="SJZ91998.1"/>
    </source>
</evidence>
<dbReference type="Proteomes" id="UP000196365">
    <property type="component" value="Unassembled WGS sequence"/>
</dbReference>
<dbReference type="EMBL" id="FUWV01000018">
    <property type="protein sequence ID" value="SJZ91998.1"/>
    <property type="molecule type" value="Genomic_DNA"/>
</dbReference>
<dbReference type="PANTHER" id="PTHR34547:SF1">
    <property type="entry name" value="YACP-LIKE NYN DOMAIN PROTEIN"/>
    <property type="match status" value="1"/>
</dbReference>
<feature type="coiled-coil region" evidence="1">
    <location>
        <begin position="13"/>
        <end position="40"/>
    </location>
</feature>
<protein>
    <recommendedName>
        <fullName evidence="4">NYN domain-containing protein</fullName>
    </recommendedName>
</protein>
<gene>
    <name evidence="2" type="ORF">SAMN02745973_02118</name>
</gene>
<keyword evidence="3" id="KW-1185">Reference proteome</keyword>
<dbReference type="InterPro" id="IPR010298">
    <property type="entry name" value="YacP-like"/>
</dbReference>
<keyword evidence="1" id="KW-0175">Coiled coil</keyword>
<dbReference type="RefSeq" id="WP_087679447.1">
    <property type="nucleotide sequence ID" value="NZ_FUWV01000018.1"/>
</dbReference>
<dbReference type="OrthoDB" id="9792160at2"/>
<evidence type="ECO:0000313" key="3">
    <source>
        <dbReference type="Proteomes" id="UP000196365"/>
    </source>
</evidence>
<organism evidence="2 3">
    <name type="scientific">Garciella nitratireducens DSM 15102</name>
    <dbReference type="NCBI Taxonomy" id="1121911"/>
    <lineage>
        <taxon>Bacteria</taxon>
        <taxon>Bacillati</taxon>
        <taxon>Bacillota</taxon>
        <taxon>Clostridia</taxon>
        <taxon>Eubacteriales</taxon>
        <taxon>Eubacteriaceae</taxon>
        <taxon>Garciella</taxon>
    </lineage>
</organism>
<dbReference type="Pfam" id="PF05991">
    <property type="entry name" value="NYN_YacP"/>
    <property type="match status" value="1"/>
</dbReference>
<evidence type="ECO:0008006" key="4">
    <source>
        <dbReference type="Google" id="ProtNLM"/>
    </source>
</evidence>
<dbReference type="CDD" id="cd10912">
    <property type="entry name" value="PIN_YacP-like"/>
    <property type="match status" value="1"/>
</dbReference>
<accession>A0A1T4PM79</accession>